<name>A0A8J3ZRD4_9ACTN</name>
<dbReference type="EMBL" id="BOPH01000043">
    <property type="protein sequence ID" value="GIJ68519.1"/>
    <property type="molecule type" value="Genomic_DNA"/>
</dbReference>
<dbReference type="Proteomes" id="UP000635606">
    <property type="component" value="Unassembled WGS sequence"/>
</dbReference>
<proteinExistence type="predicted"/>
<keyword evidence="2" id="KW-1185">Reference proteome</keyword>
<accession>A0A8J3ZRD4</accession>
<dbReference type="AlphaFoldDB" id="A0A8J3ZRD4"/>
<dbReference type="RefSeq" id="WP_203928465.1">
    <property type="nucleotide sequence ID" value="NZ_BOPH01000043.1"/>
</dbReference>
<gene>
    <name evidence="1" type="ORF">Voc01_034360</name>
</gene>
<reference evidence="1" key="1">
    <citation type="submission" date="2021-01" db="EMBL/GenBank/DDBJ databases">
        <title>Whole genome shotgun sequence of Virgisporangium ochraceum NBRC 16418.</title>
        <authorList>
            <person name="Komaki H."/>
            <person name="Tamura T."/>
        </authorList>
    </citation>
    <scope>NUCLEOTIDE SEQUENCE</scope>
    <source>
        <strain evidence="1">NBRC 16418</strain>
    </source>
</reference>
<sequence length="225" mass="25015">MDIRLWFDAARRFLLPELPGQWRVKVPYLIHEPVGWTARVVTPTPSDHRPGFYLEAMCQLLAVPRRDLVADNGLRVGHATVGGYWDAAPAVDAYEPVMRQLADLIRDDALPHFDRYGSVDGYLAFLRERMATLAGRGGEWIDINVDEALAYTQLIRGDLAGAREAAGYADRAMDSDGRIAWVRDAHARVTTVMAAADRDPAAALDLLRDNARRTAKALRLPAPEL</sequence>
<evidence type="ECO:0000313" key="1">
    <source>
        <dbReference type="EMBL" id="GIJ68519.1"/>
    </source>
</evidence>
<organism evidence="1 2">
    <name type="scientific">Virgisporangium ochraceum</name>
    <dbReference type="NCBI Taxonomy" id="65505"/>
    <lineage>
        <taxon>Bacteria</taxon>
        <taxon>Bacillati</taxon>
        <taxon>Actinomycetota</taxon>
        <taxon>Actinomycetes</taxon>
        <taxon>Micromonosporales</taxon>
        <taxon>Micromonosporaceae</taxon>
        <taxon>Virgisporangium</taxon>
    </lineage>
</organism>
<protein>
    <submittedName>
        <fullName evidence="1">Uncharacterized protein</fullName>
    </submittedName>
</protein>
<evidence type="ECO:0000313" key="2">
    <source>
        <dbReference type="Proteomes" id="UP000635606"/>
    </source>
</evidence>
<comment type="caution">
    <text evidence="1">The sequence shown here is derived from an EMBL/GenBank/DDBJ whole genome shotgun (WGS) entry which is preliminary data.</text>
</comment>